<keyword evidence="6" id="KW-1015">Disulfide bond</keyword>
<proteinExistence type="inferred from homology"/>
<accession>A0A9R1XSB4</accession>
<evidence type="ECO:0000256" key="1">
    <source>
        <dbReference type="ARBA" id="ARBA00007447"/>
    </source>
</evidence>
<keyword evidence="7" id="KW-0325">Glycoprotein</keyword>
<dbReference type="InterPro" id="IPR001461">
    <property type="entry name" value="Aspartic_peptidase_A1"/>
</dbReference>
<dbReference type="PANTHER" id="PTHR47966:SF76">
    <property type="entry name" value="ASPARTIC PROTEINASE A1"/>
    <property type="match status" value="1"/>
</dbReference>
<evidence type="ECO:0000256" key="4">
    <source>
        <dbReference type="ARBA" id="ARBA00022801"/>
    </source>
</evidence>
<name>A0A9R1XSB4_LACSA</name>
<dbReference type="SUPFAM" id="SSF50630">
    <property type="entry name" value="Acid proteases"/>
    <property type="match status" value="1"/>
</dbReference>
<comment type="caution">
    <text evidence="9">The sequence shown here is derived from an EMBL/GenBank/DDBJ whole genome shotgun (WGS) entry which is preliminary data.</text>
</comment>
<dbReference type="Pfam" id="PF00026">
    <property type="entry name" value="Asp"/>
    <property type="match status" value="1"/>
</dbReference>
<keyword evidence="3" id="KW-0064">Aspartyl protease</keyword>
<keyword evidence="4" id="KW-0378">Hydrolase</keyword>
<sequence length="110" mass="12200">MDATWMAVEKSPPEKLTFVGGSTEKTTEESPEIRICRKPSIAGFNGFYEHIQQYLIKDGEGDGTRCVSGFMPLDIPTSDGLLWILGDVFMGSYHTIFDYGNLRVGFAKAI</sequence>
<evidence type="ECO:0000256" key="3">
    <source>
        <dbReference type="ARBA" id="ARBA00022750"/>
    </source>
</evidence>
<evidence type="ECO:0000256" key="6">
    <source>
        <dbReference type="ARBA" id="ARBA00023157"/>
    </source>
</evidence>
<comment type="similarity">
    <text evidence="1">Belongs to the peptidase A1 family.</text>
</comment>
<protein>
    <recommendedName>
        <fullName evidence="8">Peptidase A1 domain-containing protein</fullName>
    </recommendedName>
</protein>
<evidence type="ECO:0000256" key="5">
    <source>
        <dbReference type="ARBA" id="ARBA00023145"/>
    </source>
</evidence>
<dbReference type="EMBL" id="NBSK02000001">
    <property type="protein sequence ID" value="KAJ0225640.1"/>
    <property type="molecule type" value="Genomic_DNA"/>
</dbReference>
<dbReference type="GO" id="GO:0004190">
    <property type="term" value="F:aspartic-type endopeptidase activity"/>
    <property type="evidence" value="ECO:0007669"/>
    <property type="project" value="UniProtKB-KW"/>
</dbReference>
<feature type="domain" description="Peptidase A1" evidence="8">
    <location>
        <begin position="1"/>
        <end position="107"/>
    </location>
</feature>
<evidence type="ECO:0000313" key="10">
    <source>
        <dbReference type="Proteomes" id="UP000235145"/>
    </source>
</evidence>
<dbReference type="AlphaFoldDB" id="A0A9R1XSB4"/>
<dbReference type="PANTHER" id="PTHR47966">
    <property type="entry name" value="BETA-SITE APP-CLEAVING ENZYME, ISOFORM A-RELATED"/>
    <property type="match status" value="1"/>
</dbReference>
<evidence type="ECO:0000259" key="8">
    <source>
        <dbReference type="PROSITE" id="PS51767"/>
    </source>
</evidence>
<evidence type="ECO:0000313" key="9">
    <source>
        <dbReference type="EMBL" id="KAJ0225640.1"/>
    </source>
</evidence>
<dbReference type="GO" id="GO:0006508">
    <property type="term" value="P:proteolysis"/>
    <property type="evidence" value="ECO:0007669"/>
    <property type="project" value="UniProtKB-KW"/>
</dbReference>
<gene>
    <name evidence="9" type="ORF">LSAT_V11C100049480</name>
</gene>
<dbReference type="PROSITE" id="PS51767">
    <property type="entry name" value="PEPTIDASE_A1"/>
    <property type="match status" value="1"/>
</dbReference>
<evidence type="ECO:0000256" key="7">
    <source>
        <dbReference type="ARBA" id="ARBA00023180"/>
    </source>
</evidence>
<evidence type="ECO:0000256" key="2">
    <source>
        <dbReference type="ARBA" id="ARBA00022670"/>
    </source>
</evidence>
<keyword evidence="2" id="KW-0645">Protease</keyword>
<dbReference type="Proteomes" id="UP000235145">
    <property type="component" value="Unassembled WGS sequence"/>
</dbReference>
<dbReference type="Gene3D" id="2.40.70.10">
    <property type="entry name" value="Acid Proteases"/>
    <property type="match status" value="1"/>
</dbReference>
<keyword evidence="10" id="KW-1185">Reference proteome</keyword>
<reference evidence="9 10" key="1">
    <citation type="journal article" date="2017" name="Nat. Commun.">
        <title>Genome assembly with in vitro proximity ligation data and whole-genome triplication in lettuce.</title>
        <authorList>
            <person name="Reyes-Chin-Wo S."/>
            <person name="Wang Z."/>
            <person name="Yang X."/>
            <person name="Kozik A."/>
            <person name="Arikit S."/>
            <person name="Song C."/>
            <person name="Xia L."/>
            <person name="Froenicke L."/>
            <person name="Lavelle D.O."/>
            <person name="Truco M.J."/>
            <person name="Xia R."/>
            <person name="Zhu S."/>
            <person name="Xu C."/>
            <person name="Xu H."/>
            <person name="Xu X."/>
            <person name="Cox K."/>
            <person name="Korf I."/>
            <person name="Meyers B.C."/>
            <person name="Michelmore R.W."/>
        </authorList>
    </citation>
    <scope>NUCLEOTIDE SEQUENCE [LARGE SCALE GENOMIC DNA]</scope>
    <source>
        <strain evidence="10">cv. Salinas</strain>
        <tissue evidence="9">Seedlings</tissue>
    </source>
</reference>
<organism evidence="9 10">
    <name type="scientific">Lactuca sativa</name>
    <name type="common">Garden lettuce</name>
    <dbReference type="NCBI Taxonomy" id="4236"/>
    <lineage>
        <taxon>Eukaryota</taxon>
        <taxon>Viridiplantae</taxon>
        <taxon>Streptophyta</taxon>
        <taxon>Embryophyta</taxon>
        <taxon>Tracheophyta</taxon>
        <taxon>Spermatophyta</taxon>
        <taxon>Magnoliopsida</taxon>
        <taxon>eudicotyledons</taxon>
        <taxon>Gunneridae</taxon>
        <taxon>Pentapetalae</taxon>
        <taxon>asterids</taxon>
        <taxon>campanulids</taxon>
        <taxon>Asterales</taxon>
        <taxon>Asteraceae</taxon>
        <taxon>Cichorioideae</taxon>
        <taxon>Cichorieae</taxon>
        <taxon>Lactucinae</taxon>
        <taxon>Lactuca</taxon>
    </lineage>
</organism>
<dbReference type="InterPro" id="IPR021109">
    <property type="entry name" value="Peptidase_aspartic_dom_sf"/>
</dbReference>
<keyword evidence="5" id="KW-0865">Zymogen</keyword>
<dbReference type="InterPro" id="IPR033121">
    <property type="entry name" value="PEPTIDASE_A1"/>
</dbReference>